<evidence type="ECO:0000259" key="1">
    <source>
        <dbReference type="Pfam" id="PF12674"/>
    </source>
</evidence>
<feature type="domain" description="Putative zinc ribbon" evidence="1">
    <location>
        <begin position="4"/>
        <end position="83"/>
    </location>
</feature>
<dbReference type="Pfam" id="PF12674">
    <property type="entry name" value="Zn_ribbon_2"/>
    <property type="match status" value="1"/>
</dbReference>
<organism evidence="2 3">
    <name type="scientific">Alkaliphilus peptidifermentans DSM 18978</name>
    <dbReference type="NCBI Taxonomy" id="1120976"/>
    <lineage>
        <taxon>Bacteria</taxon>
        <taxon>Bacillati</taxon>
        <taxon>Bacillota</taxon>
        <taxon>Clostridia</taxon>
        <taxon>Peptostreptococcales</taxon>
        <taxon>Natronincolaceae</taxon>
        <taxon>Alkaliphilus</taxon>
    </lineage>
</organism>
<proteinExistence type="predicted"/>
<gene>
    <name evidence="2" type="ORF">SAMN03080606_03761</name>
</gene>
<dbReference type="InterPro" id="IPR025868">
    <property type="entry name" value="Zn_ribbon_dom_put"/>
</dbReference>
<reference evidence="2 3" key="1">
    <citation type="submission" date="2016-10" db="EMBL/GenBank/DDBJ databases">
        <authorList>
            <person name="de Groot N.N."/>
        </authorList>
    </citation>
    <scope>NUCLEOTIDE SEQUENCE [LARGE SCALE GENOMIC DNA]</scope>
    <source>
        <strain evidence="2 3">DSM 18978</strain>
    </source>
</reference>
<dbReference type="AlphaFoldDB" id="A0A1G5KVD7"/>
<evidence type="ECO:0000313" key="3">
    <source>
        <dbReference type="Proteomes" id="UP000198636"/>
    </source>
</evidence>
<dbReference type="EMBL" id="FMUS01000031">
    <property type="protein sequence ID" value="SCZ03899.1"/>
    <property type="molecule type" value="Genomic_DNA"/>
</dbReference>
<accession>A0A1G5KVD7</accession>
<sequence>MMNICQSCGMSMEGEGLYGKNKDGSINTDYCKYCYPNGEFNKPNETFDEMVESCIPFEVRAGFTVDEARKRLIQNLRTLKRWR</sequence>
<keyword evidence="3" id="KW-1185">Reference proteome</keyword>
<evidence type="ECO:0000313" key="2">
    <source>
        <dbReference type="EMBL" id="SCZ03899.1"/>
    </source>
</evidence>
<name>A0A1G5KVD7_9FIRM</name>
<dbReference type="Proteomes" id="UP000198636">
    <property type="component" value="Unassembled WGS sequence"/>
</dbReference>
<dbReference type="STRING" id="1120976.SAMN03080606_03761"/>
<protein>
    <submittedName>
        <fullName evidence="2">Putative zinc ribbon domain-containing protein</fullName>
    </submittedName>
</protein>